<sequence length="83" mass="9389">MLNVSDGDGLWRSGRCGRRERNVNTGFLEWMSHKQVHNDLTGLIQDVPQSAHARCRTYLGLTPEQESAAAAHQILDRELFIRG</sequence>
<organism evidence="1 2">
    <name type="scientific">Scyliorhinus torazame</name>
    <name type="common">Cloudy catshark</name>
    <name type="synonym">Catulus torazame</name>
    <dbReference type="NCBI Taxonomy" id="75743"/>
    <lineage>
        <taxon>Eukaryota</taxon>
        <taxon>Metazoa</taxon>
        <taxon>Chordata</taxon>
        <taxon>Craniata</taxon>
        <taxon>Vertebrata</taxon>
        <taxon>Chondrichthyes</taxon>
        <taxon>Elasmobranchii</taxon>
        <taxon>Galeomorphii</taxon>
        <taxon>Galeoidea</taxon>
        <taxon>Carcharhiniformes</taxon>
        <taxon>Scyliorhinidae</taxon>
        <taxon>Scyliorhinus</taxon>
    </lineage>
</organism>
<accession>A0A401PQY8</accession>
<dbReference type="AlphaFoldDB" id="A0A401PQY8"/>
<evidence type="ECO:0000313" key="1">
    <source>
        <dbReference type="EMBL" id="GCB75538.1"/>
    </source>
</evidence>
<gene>
    <name evidence="1" type="ORF">scyTo_0015337</name>
</gene>
<dbReference type="Proteomes" id="UP000288216">
    <property type="component" value="Unassembled WGS sequence"/>
</dbReference>
<protein>
    <submittedName>
        <fullName evidence="1">Uncharacterized protein</fullName>
    </submittedName>
</protein>
<comment type="caution">
    <text evidence="1">The sequence shown here is derived from an EMBL/GenBank/DDBJ whole genome shotgun (WGS) entry which is preliminary data.</text>
</comment>
<name>A0A401PQY8_SCYTO</name>
<evidence type="ECO:0000313" key="2">
    <source>
        <dbReference type="Proteomes" id="UP000288216"/>
    </source>
</evidence>
<reference evidence="1 2" key="1">
    <citation type="journal article" date="2018" name="Nat. Ecol. Evol.">
        <title>Shark genomes provide insights into elasmobranch evolution and the origin of vertebrates.</title>
        <authorList>
            <person name="Hara Y"/>
            <person name="Yamaguchi K"/>
            <person name="Onimaru K"/>
            <person name="Kadota M"/>
            <person name="Koyanagi M"/>
            <person name="Keeley SD"/>
            <person name="Tatsumi K"/>
            <person name="Tanaka K"/>
            <person name="Motone F"/>
            <person name="Kageyama Y"/>
            <person name="Nozu R"/>
            <person name="Adachi N"/>
            <person name="Nishimura O"/>
            <person name="Nakagawa R"/>
            <person name="Tanegashima C"/>
            <person name="Kiyatake I"/>
            <person name="Matsumoto R"/>
            <person name="Murakumo K"/>
            <person name="Nishida K"/>
            <person name="Terakita A"/>
            <person name="Kuratani S"/>
            <person name="Sato K"/>
            <person name="Hyodo S Kuraku.S."/>
        </authorList>
    </citation>
    <scope>NUCLEOTIDE SEQUENCE [LARGE SCALE GENOMIC DNA]</scope>
</reference>
<dbReference type="EMBL" id="BFAA01008660">
    <property type="protein sequence ID" value="GCB75538.1"/>
    <property type="molecule type" value="Genomic_DNA"/>
</dbReference>
<keyword evidence="2" id="KW-1185">Reference proteome</keyword>
<proteinExistence type="predicted"/>